<proteinExistence type="predicted"/>
<keyword evidence="3" id="KW-1185">Reference proteome</keyword>
<protein>
    <submittedName>
        <fullName evidence="2">Uncharacterized protein</fullName>
    </submittedName>
</protein>
<keyword evidence="1" id="KW-0472">Membrane</keyword>
<gene>
    <name evidence="2" type="ORF">OU421_08800</name>
</gene>
<organism evidence="2 3">
    <name type="scientific">Methanogenium organophilum</name>
    <dbReference type="NCBI Taxonomy" id="2199"/>
    <lineage>
        <taxon>Archaea</taxon>
        <taxon>Methanobacteriati</taxon>
        <taxon>Methanobacteriota</taxon>
        <taxon>Stenosarchaea group</taxon>
        <taxon>Methanomicrobia</taxon>
        <taxon>Methanomicrobiales</taxon>
        <taxon>Methanomicrobiaceae</taxon>
        <taxon>Methanogenium</taxon>
    </lineage>
</organism>
<dbReference type="GeneID" id="76835196"/>
<sequence>MQSQIIWGILLLAAGLVLTVLSVTVIPVFFLFYGIPLLLIGAALIIFRRREEIIEEAAD</sequence>
<dbReference type="RefSeq" id="WP_268185727.1">
    <property type="nucleotide sequence ID" value="NZ_CP113361.1"/>
</dbReference>
<keyword evidence="1" id="KW-0812">Transmembrane</keyword>
<evidence type="ECO:0000256" key="1">
    <source>
        <dbReference type="SAM" id="Phobius"/>
    </source>
</evidence>
<accession>A0A9X9S2H4</accession>
<feature type="transmembrane region" description="Helical" evidence="1">
    <location>
        <begin position="29"/>
        <end position="47"/>
    </location>
</feature>
<evidence type="ECO:0000313" key="2">
    <source>
        <dbReference type="EMBL" id="WAI00526.1"/>
    </source>
</evidence>
<feature type="transmembrane region" description="Helical" evidence="1">
    <location>
        <begin position="5"/>
        <end position="23"/>
    </location>
</feature>
<dbReference type="Proteomes" id="UP001163096">
    <property type="component" value="Chromosome"/>
</dbReference>
<dbReference type="EMBL" id="CP113361">
    <property type="protein sequence ID" value="WAI00526.1"/>
    <property type="molecule type" value="Genomic_DNA"/>
</dbReference>
<reference evidence="2" key="1">
    <citation type="submission" date="2022-11" db="EMBL/GenBank/DDBJ databases">
        <title>Complete genome sequence of Methanogenium organophilum DSM 3596.</title>
        <authorList>
            <person name="Chen S.-C."/>
            <person name="Lai S.-J."/>
            <person name="You Y.-T."/>
        </authorList>
    </citation>
    <scope>NUCLEOTIDE SEQUENCE</scope>
    <source>
        <strain evidence="2">DSM 3596</strain>
    </source>
</reference>
<dbReference type="KEGG" id="mou:OU421_08800"/>
<keyword evidence="1" id="KW-1133">Transmembrane helix</keyword>
<evidence type="ECO:0000313" key="3">
    <source>
        <dbReference type="Proteomes" id="UP001163096"/>
    </source>
</evidence>
<name>A0A9X9S2H4_METOG</name>
<dbReference type="AlphaFoldDB" id="A0A9X9S2H4"/>